<dbReference type="SUPFAM" id="SSF56784">
    <property type="entry name" value="HAD-like"/>
    <property type="match status" value="2"/>
</dbReference>
<dbReference type="InterPro" id="IPR036412">
    <property type="entry name" value="HAD-like_sf"/>
</dbReference>
<evidence type="ECO:0000313" key="4">
    <source>
        <dbReference type="EMBL" id="KAD4983030.1"/>
    </source>
</evidence>
<dbReference type="EMBL" id="SZYD01000010">
    <property type="protein sequence ID" value="KAD4983030.1"/>
    <property type="molecule type" value="Genomic_DNA"/>
</dbReference>
<dbReference type="InterPro" id="IPR008380">
    <property type="entry name" value="HAD-SF_hydro_IG_5-nucl"/>
</dbReference>
<sequence>MSAAAWPLLPTACLSCELRPWHILILAAAYVLLNPSRGTCSSLDRGLRVSRGPAPWPWLVIYSTSSRGPRLLLSLTQPRLEPLSWSRLMLLLSIAWPIPKHDEYPSLVKVEAVDIVHCSMEGSSMTQGTHEEIDWFQAMFGFQINGQADIARKAPIEEVVRLQTVEAEGLLHDLGIQDRFSSRHSPRGIFCSRTLNLRSISALDIGLFIDKEKGNMVKADRFGYVKRAMHGTKLLSIRAVRLLVRPSLRLTWKGTKELFVDPDPELPLALMDQKELRYLLWMCFHKVVTRQIMSELNLDGQGFEVDEQLVISTLQGGSTVPIPPAFILDTHVEADAADIVHCNMEGSSMTQGTHEKINWFQAMLGVQINSLYLLLAVMGYAMNVIRGLVIDKEKGNLVKADCFGYVKRAMHGTKLLCTRVVRWLIDWMKGLFHLILAVGKALFRAHVEGQLKSEIMSKPELFIEPDPELPLAPLDQKELGCQGFEVDEQYHMEEGSSMTPGTHEEINWFQAMFGFLGLCKLIKDMIYGSYVYLQGPSMAQGTHEEIDLLQDMFVFLVTMKSQWHINLIRHKFLYLQNGTRFSGGGFFQRLEMGGDRSSTVMKLESATAMVRNRIKG</sequence>
<evidence type="ECO:0000256" key="2">
    <source>
        <dbReference type="ARBA" id="ARBA00022801"/>
    </source>
</evidence>
<dbReference type="PANTHER" id="PTHR12103">
    <property type="entry name" value="5'-NUCLEOTIDASE DOMAIN-CONTAINING"/>
    <property type="match status" value="1"/>
</dbReference>
<dbReference type="PANTHER" id="PTHR12103:SF22">
    <property type="entry name" value="HAD-SUPERFAMILY HYDROLASE, SUBFAMILY IG, 5'-NUCLEOTIDASE"/>
    <property type="match status" value="1"/>
</dbReference>
<dbReference type="Pfam" id="PF05761">
    <property type="entry name" value="5_nucleotid"/>
    <property type="match status" value="1"/>
</dbReference>
<dbReference type="GO" id="GO:0008253">
    <property type="term" value="F:5'-nucleotidase activity"/>
    <property type="evidence" value="ECO:0007669"/>
    <property type="project" value="TreeGrafter"/>
</dbReference>
<keyword evidence="2" id="KW-0378">Hydrolase</keyword>
<dbReference type="OrthoDB" id="6503940at2759"/>
<organism evidence="4 5">
    <name type="scientific">Mikania micrantha</name>
    <name type="common">bitter vine</name>
    <dbReference type="NCBI Taxonomy" id="192012"/>
    <lineage>
        <taxon>Eukaryota</taxon>
        <taxon>Viridiplantae</taxon>
        <taxon>Streptophyta</taxon>
        <taxon>Embryophyta</taxon>
        <taxon>Tracheophyta</taxon>
        <taxon>Spermatophyta</taxon>
        <taxon>Magnoliopsida</taxon>
        <taxon>eudicotyledons</taxon>
        <taxon>Gunneridae</taxon>
        <taxon>Pentapetalae</taxon>
        <taxon>asterids</taxon>
        <taxon>campanulids</taxon>
        <taxon>Asterales</taxon>
        <taxon>Asteraceae</taxon>
        <taxon>Asteroideae</taxon>
        <taxon>Heliantheae alliance</taxon>
        <taxon>Eupatorieae</taxon>
        <taxon>Mikania</taxon>
    </lineage>
</organism>
<reference evidence="4 5" key="1">
    <citation type="submission" date="2019-05" db="EMBL/GenBank/DDBJ databases">
        <title>Mikania micrantha, genome provides insights into the molecular mechanism of rapid growth.</title>
        <authorList>
            <person name="Liu B."/>
        </authorList>
    </citation>
    <scope>NUCLEOTIDE SEQUENCE [LARGE SCALE GENOMIC DNA]</scope>
    <source>
        <strain evidence="4">NLD-2019</strain>
        <tissue evidence="4">Leaf</tissue>
    </source>
</reference>
<keyword evidence="1" id="KW-0479">Metal-binding</keyword>
<keyword evidence="3" id="KW-0460">Magnesium</keyword>
<evidence type="ECO:0000256" key="3">
    <source>
        <dbReference type="ARBA" id="ARBA00022842"/>
    </source>
</evidence>
<evidence type="ECO:0000313" key="5">
    <source>
        <dbReference type="Proteomes" id="UP000326396"/>
    </source>
</evidence>
<keyword evidence="5" id="KW-1185">Reference proteome</keyword>
<dbReference type="AlphaFoldDB" id="A0A5N6NRD9"/>
<dbReference type="GO" id="GO:0046872">
    <property type="term" value="F:metal ion binding"/>
    <property type="evidence" value="ECO:0007669"/>
    <property type="project" value="UniProtKB-KW"/>
</dbReference>
<comment type="caution">
    <text evidence="4">The sequence shown here is derived from an EMBL/GenBank/DDBJ whole genome shotgun (WGS) entry which is preliminary data.</text>
</comment>
<accession>A0A5N6NRD9</accession>
<proteinExistence type="predicted"/>
<dbReference type="Proteomes" id="UP000326396">
    <property type="component" value="Linkage Group LG18"/>
</dbReference>
<name>A0A5N6NRD9_9ASTR</name>
<evidence type="ECO:0000256" key="1">
    <source>
        <dbReference type="ARBA" id="ARBA00022723"/>
    </source>
</evidence>
<protein>
    <submittedName>
        <fullName evidence="4">Uncharacterized protein</fullName>
    </submittedName>
</protein>
<gene>
    <name evidence="4" type="ORF">E3N88_19701</name>
</gene>